<dbReference type="Proteomes" id="UP000323119">
    <property type="component" value="Unassembled WGS sequence"/>
</dbReference>
<evidence type="ECO:0000256" key="1">
    <source>
        <dbReference type="SAM" id="SignalP"/>
    </source>
</evidence>
<comment type="caution">
    <text evidence="2">The sequence shown here is derived from an EMBL/GenBank/DDBJ whole genome shotgun (WGS) entry which is preliminary data.</text>
</comment>
<evidence type="ECO:0000313" key="4">
    <source>
        <dbReference type="Proteomes" id="UP000323119"/>
    </source>
</evidence>
<reference evidence="2 4" key="1">
    <citation type="journal article" date="2019" name="Nat. Med.">
        <title>A library of human gut bacterial isolates paired with longitudinal multiomics data enables mechanistic microbiome research.</title>
        <authorList>
            <person name="Poyet M."/>
            <person name="Groussin M."/>
            <person name="Gibbons S.M."/>
            <person name="Avila-Pacheco J."/>
            <person name="Jiang X."/>
            <person name="Kearney S.M."/>
            <person name="Perrotta A.R."/>
            <person name="Berdy B."/>
            <person name="Zhao S."/>
            <person name="Lieberman T.D."/>
            <person name="Swanson P.K."/>
            <person name="Smith M."/>
            <person name="Roesemann S."/>
            <person name="Alexander J.E."/>
            <person name="Rich S.A."/>
            <person name="Livny J."/>
            <person name="Vlamakis H."/>
            <person name="Clish C."/>
            <person name="Bullock K."/>
            <person name="Deik A."/>
            <person name="Scott J."/>
            <person name="Pierce K.A."/>
            <person name="Xavier R.J."/>
            <person name="Alm E.J."/>
        </authorList>
    </citation>
    <scope>NUCLEOTIDE SEQUENCE [LARGE SCALE GENOMIC DNA]</scope>
    <source>
        <strain evidence="2 4">BIOML-A204</strain>
    </source>
</reference>
<keyword evidence="1" id="KW-0732">Signal</keyword>
<sequence length="297" mass="32635">MKRLLLALILLLPRLVSAQTEGELRVQRGGTCERPVMAMNRDSLGLDTLRRIDTVGNDLMALRGAGREGNVILEVAGFGITLGRAPEPEYADVVTRSGRVKLYLFNCGEFGFSQLVGVDYDGYAPEEKGFLDQKLGSSIHVAASVLQVQVALNRNRTFYFATDLNFAVDNYRLSDAHIRLGYEHGRLLPVALDEPADKSKFVTSSLGIPLRLIYKPFRNFQVSAIAYSDFGIELTSLHKKPKVQYELSGLRTYQFGVGGAVSYSGVGVFVRYGVTPLFKKGGGPECHTLSFGISLLM</sequence>
<dbReference type="Proteomes" id="UP001205035">
    <property type="component" value="Unassembled WGS sequence"/>
</dbReference>
<accession>A0A9P4DPJ1</accession>
<evidence type="ECO:0000313" key="2">
    <source>
        <dbReference type="EMBL" id="KAA2562565.1"/>
    </source>
</evidence>
<feature type="signal peptide" evidence="1">
    <location>
        <begin position="1"/>
        <end position="18"/>
    </location>
</feature>
<protein>
    <recommendedName>
        <fullName evidence="5">PorT family protein</fullName>
    </recommendedName>
</protein>
<dbReference type="EMBL" id="VVUY01000004">
    <property type="protein sequence ID" value="KAA2562565.1"/>
    <property type="molecule type" value="Genomic_DNA"/>
</dbReference>
<reference evidence="3" key="2">
    <citation type="submission" date="2022-06" db="EMBL/GenBank/DDBJ databases">
        <title>Isolation of gut microbiota from human fecal samples.</title>
        <authorList>
            <person name="Pamer E.G."/>
            <person name="Barat B."/>
            <person name="Waligurski E."/>
            <person name="Medina S."/>
            <person name="Paddock L."/>
            <person name="Mostad J."/>
        </authorList>
    </citation>
    <scope>NUCLEOTIDE SEQUENCE</scope>
    <source>
        <strain evidence="3">DFI.6.22</strain>
    </source>
</reference>
<gene>
    <name evidence="2" type="ORF">F2S36_06325</name>
    <name evidence="3" type="ORF">NE651_05635</name>
</gene>
<name>A0A9P4DPJ1_9BACT</name>
<dbReference type="EMBL" id="JANGBQ010000006">
    <property type="protein sequence ID" value="MCQ5082369.1"/>
    <property type="molecule type" value="Genomic_DNA"/>
</dbReference>
<dbReference type="RefSeq" id="WP_055202389.1">
    <property type="nucleotide sequence ID" value="NZ_DAWDXQ010000025.1"/>
</dbReference>
<feature type="chain" id="PRO_5040386945" description="PorT family protein" evidence="1">
    <location>
        <begin position="19"/>
        <end position="297"/>
    </location>
</feature>
<organism evidence="2 4">
    <name type="scientific">Alistipes onderdonkii</name>
    <dbReference type="NCBI Taxonomy" id="328813"/>
    <lineage>
        <taxon>Bacteria</taxon>
        <taxon>Pseudomonadati</taxon>
        <taxon>Bacteroidota</taxon>
        <taxon>Bacteroidia</taxon>
        <taxon>Bacteroidales</taxon>
        <taxon>Rikenellaceae</taxon>
        <taxon>Alistipes</taxon>
    </lineage>
</organism>
<proteinExistence type="predicted"/>
<evidence type="ECO:0008006" key="5">
    <source>
        <dbReference type="Google" id="ProtNLM"/>
    </source>
</evidence>
<evidence type="ECO:0000313" key="3">
    <source>
        <dbReference type="EMBL" id="MCQ5082369.1"/>
    </source>
</evidence>
<dbReference type="AlphaFoldDB" id="A0A9P4DPJ1"/>